<dbReference type="SUPFAM" id="SSF100950">
    <property type="entry name" value="NagB/RpiA/CoA transferase-like"/>
    <property type="match status" value="1"/>
</dbReference>
<evidence type="ECO:0000313" key="2">
    <source>
        <dbReference type="EMBL" id="MBC3791324.1"/>
    </source>
</evidence>
<organism evidence="2 3">
    <name type="scientific">Spirosoma utsteinense</name>
    <dbReference type="NCBI Taxonomy" id="2585773"/>
    <lineage>
        <taxon>Bacteria</taxon>
        <taxon>Pseudomonadati</taxon>
        <taxon>Bacteroidota</taxon>
        <taxon>Cytophagia</taxon>
        <taxon>Cytophagales</taxon>
        <taxon>Cytophagaceae</taxon>
        <taxon>Spirosoma</taxon>
    </lineage>
</organism>
<keyword evidence="3" id="KW-1185">Reference proteome</keyword>
<dbReference type="InterPro" id="IPR003741">
    <property type="entry name" value="LUD_dom"/>
</dbReference>
<dbReference type="Pfam" id="PF02589">
    <property type="entry name" value="LUD_dom"/>
    <property type="match status" value="1"/>
</dbReference>
<evidence type="ECO:0000313" key="3">
    <source>
        <dbReference type="Proteomes" id="UP000700732"/>
    </source>
</evidence>
<dbReference type="EMBL" id="VFIA01000009">
    <property type="protein sequence ID" value="MBC3791324.1"/>
    <property type="molecule type" value="Genomic_DNA"/>
</dbReference>
<dbReference type="PANTHER" id="PTHR43682:SF1">
    <property type="entry name" value="LACTATE UTILIZATION PROTEIN C"/>
    <property type="match status" value="1"/>
</dbReference>
<dbReference type="Proteomes" id="UP000700732">
    <property type="component" value="Unassembled WGS sequence"/>
</dbReference>
<dbReference type="Gene3D" id="3.40.50.10420">
    <property type="entry name" value="NagB/RpiA/CoA transferase-like"/>
    <property type="match status" value="1"/>
</dbReference>
<name>A0ABR6W3Z9_9BACT</name>
<protein>
    <submittedName>
        <fullName evidence="2">L-lactate dehydrogenase complex protein LldG</fullName>
    </submittedName>
</protein>
<dbReference type="RefSeq" id="WP_186737119.1">
    <property type="nucleotide sequence ID" value="NZ_VFIA01000009.1"/>
</dbReference>
<gene>
    <name evidence="2" type="ORF">FH603_1825</name>
</gene>
<accession>A0ABR6W3Z9</accession>
<dbReference type="InterPro" id="IPR037171">
    <property type="entry name" value="NagB/RpiA_transferase-like"/>
</dbReference>
<proteinExistence type="predicted"/>
<evidence type="ECO:0000259" key="1">
    <source>
        <dbReference type="Pfam" id="PF02589"/>
    </source>
</evidence>
<sequence length="221" mass="23938">MTTRDKILQAVRQNKPESTPLPDLADLARRAHDHFSDDVVHRFGSTLSGIGGQVVPVTSWAEIETYVQQYFTVGKHRIITTLPQLAGVASTVWKSDIVDESVVVVDALGALLPHTLADVELAIITAHFGVAENGSVWVTEPLLGSIQNKPLRAVPFIPQHLAVVLSAEDLVPTMHDAYKRIGSENYTFGVFIAGPSKTADIEQSLVLGAHGPKTMTVFLLD</sequence>
<comment type="caution">
    <text evidence="2">The sequence shown here is derived from an EMBL/GenBank/DDBJ whole genome shotgun (WGS) entry which is preliminary data.</text>
</comment>
<feature type="domain" description="LUD" evidence="1">
    <location>
        <begin position="112"/>
        <end position="220"/>
    </location>
</feature>
<dbReference type="InterPro" id="IPR024185">
    <property type="entry name" value="FTHF_cligase-like_sf"/>
</dbReference>
<dbReference type="PANTHER" id="PTHR43682">
    <property type="entry name" value="LACTATE UTILIZATION PROTEIN C"/>
    <property type="match status" value="1"/>
</dbReference>
<reference evidence="2 3" key="1">
    <citation type="submission" date="2019-06" db="EMBL/GenBank/DDBJ databases">
        <title>Spirosoma utsteinense sp. nov. isolated from Antarctic ice-free soils.</title>
        <authorList>
            <person name="Tahon G."/>
        </authorList>
    </citation>
    <scope>NUCLEOTIDE SEQUENCE [LARGE SCALE GENOMIC DNA]</scope>
    <source>
        <strain evidence="2 3">LMG 31447</strain>
    </source>
</reference>